<dbReference type="InterPro" id="IPR000064">
    <property type="entry name" value="NLP_P60_dom"/>
</dbReference>
<dbReference type="Pfam" id="PF00877">
    <property type="entry name" value="NLPC_P60"/>
    <property type="match status" value="1"/>
</dbReference>
<name>A0ABW7WMJ1_9NOCA</name>
<proteinExistence type="inferred from homology"/>
<evidence type="ECO:0000256" key="4">
    <source>
        <dbReference type="ARBA" id="ARBA00022807"/>
    </source>
</evidence>
<comment type="similarity">
    <text evidence="1">Belongs to the peptidase C40 family.</text>
</comment>
<dbReference type="InterPro" id="IPR051794">
    <property type="entry name" value="PG_Endopeptidase_C40"/>
</dbReference>
<dbReference type="Gene3D" id="3.90.1720.10">
    <property type="entry name" value="endopeptidase domain like (from Nostoc punctiforme)"/>
    <property type="match status" value="1"/>
</dbReference>
<evidence type="ECO:0000256" key="1">
    <source>
        <dbReference type="ARBA" id="ARBA00007074"/>
    </source>
</evidence>
<reference evidence="6 7" key="1">
    <citation type="submission" date="2024-10" db="EMBL/GenBank/DDBJ databases">
        <title>The Natural Products Discovery Center: Release of the First 8490 Sequenced Strains for Exploring Actinobacteria Biosynthetic Diversity.</title>
        <authorList>
            <person name="Kalkreuter E."/>
            <person name="Kautsar S.A."/>
            <person name="Yang D."/>
            <person name="Bader C.D."/>
            <person name="Teijaro C.N."/>
            <person name="Fluegel L."/>
            <person name="Davis C.M."/>
            <person name="Simpson J.R."/>
            <person name="Lauterbach L."/>
            <person name="Steele A.D."/>
            <person name="Gui C."/>
            <person name="Meng S."/>
            <person name="Li G."/>
            <person name="Viehrig K."/>
            <person name="Ye F."/>
            <person name="Su P."/>
            <person name="Kiefer A.F."/>
            <person name="Nichols A."/>
            <person name="Cepeda A.J."/>
            <person name="Yan W."/>
            <person name="Fan B."/>
            <person name="Jiang Y."/>
            <person name="Adhikari A."/>
            <person name="Zheng C.-J."/>
            <person name="Schuster L."/>
            <person name="Cowan T.M."/>
            <person name="Smanski M.J."/>
            <person name="Chevrette M.G."/>
            <person name="De Carvalho L.P.S."/>
            <person name="Shen B."/>
        </authorList>
    </citation>
    <scope>NUCLEOTIDE SEQUENCE [LARGE SCALE GENOMIC DNA]</scope>
    <source>
        <strain evidence="6 7">NPDC019626</strain>
    </source>
</reference>
<evidence type="ECO:0000256" key="2">
    <source>
        <dbReference type="ARBA" id="ARBA00022670"/>
    </source>
</evidence>
<evidence type="ECO:0000256" key="3">
    <source>
        <dbReference type="ARBA" id="ARBA00022801"/>
    </source>
</evidence>
<dbReference type="PROSITE" id="PS51935">
    <property type="entry name" value="NLPC_P60"/>
    <property type="match status" value="1"/>
</dbReference>
<dbReference type="EMBL" id="JBIRXV010000005">
    <property type="protein sequence ID" value="MFI2323296.1"/>
    <property type="molecule type" value="Genomic_DNA"/>
</dbReference>
<dbReference type="Proteomes" id="UP001611450">
    <property type="component" value="Unassembled WGS sequence"/>
</dbReference>
<keyword evidence="4" id="KW-0788">Thiol protease</keyword>
<gene>
    <name evidence="6" type="ORF">ACH47G_22675</name>
</gene>
<keyword evidence="7" id="KW-1185">Reference proteome</keyword>
<organism evidence="6 7">
    <name type="scientific">Nocardia beijingensis</name>
    <dbReference type="NCBI Taxonomy" id="95162"/>
    <lineage>
        <taxon>Bacteria</taxon>
        <taxon>Bacillati</taxon>
        <taxon>Actinomycetota</taxon>
        <taxon>Actinomycetes</taxon>
        <taxon>Mycobacteriales</taxon>
        <taxon>Nocardiaceae</taxon>
        <taxon>Nocardia</taxon>
    </lineage>
</organism>
<accession>A0ABW7WMJ1</accession>
<keyword evidence="3" id="KW-0378">Hydrolase</keyword>
<dbReference type="SUPFAM" id="SSF54001">
    <property type="entry name" value="Cysteine proteinases"/>
    <property type="match status" value="1"/>
</dbReference>
<comment type="caution">
    <text evidence="6">The sequence shown here is derived from an EMBL/GenBank/DDBJ whole genome shotgun (WGS) entry which is preliminary data.</text>
</comment>
<dbReference type="PANTHER" id="PTHR47359:SF3">
    <property type="entry name" value="NLP_P60 DOMAIN-CONTAINING PROTEIN-RELATED"/>
    <property type="match status" value="1"/>
</dbReference>
<dbReference type="InterPro" id="IPR038765">
    <property type="entry name" value="Papain-like_cys_pep_sf"/>
</dbReference>
<evidence type="ECO:0000259" key="5">
    <source>
        <dbReference type="PROSITE" id="PS51935"/>
    </source>
</evidence>
<dbReference type="PANTHER" id="PTHR47359">
    <property type="entry name" value="PEPTIDOGLYCAN DL-ENDOPEPTIDASE CWLO"/>
    <property type="match status" value="1"/>
</dbReference>
<protein>
    <submittedName>
        <fullName evidence="6">NlpC/P60 family protein</fullName>
    </submittedName>
</protein>
<sequence>MASSTDDRYLRYLRRAVLWALATGAAALIGVLCNAGEASAQPVTIPGVGTFEISGDIPLPGSPEKLLRNNAILPVDESPVAAGFSELENIAAAPVPQMEIAPATLGPAIESPVSVNIPVIELPMPTIVPAIELPLIGVLPEIEIPFLGDIPQIMPRAPTPPAAVIPQRSAGEMAVDAARTKIGSEYSYGAVGPDSFDCSGLVQWSYEQAGVELPRTSYDQLAVGTPVPLDELRPGDMVSFYGGSHSALYAGDGKVIHASTYGTGVTTSPLSSMPVTGARRF</sequence>
<feature type="domain" description="NlpC/P60" evidence="5">
    <location>
        <begin position="168"/>
        <end position="281"/>
    </location>
</feature>
<keyword evidence="2" id="KW-0645">Protease</keyword>
<evidence type="ECO:0000313" key="6">
    <source>
        <dbReference type="EMBL" id="MFI2323296.1"/>
    </source>
</evidence>
<dbReference type="RefSeq" id="WP_396947930.1">
    <property type="nucleotide sequence ID" value="NZ_JBIRXV010000005.1"/>
</dbReference>
<evidence type="ECO:0000313" key="7">
    <source>
        <dbReference type="Proteomes" id="UP001611450"/>
    </source>
</evidence>